<organism evidence="2 3">
    <name type="scientific">Grimontia indica</name>
    <dbReference type="NCBI Taxonomy" id="1056512"/>
    <lineage>
        <taxon>Bacteria</taxon>
        <taxon>Pseudomonadati</taxon>
        <taxon>Pseudomonadota</taxon>
        <taxon>Gammaproteobacteria</taxon>
        <taxon>Vibrionales</taxon>
        <taxon>Vibrionaceae</taxon>
        <taxon>Grimontia</taxon>
    </lineage>
</organism>
<proteinExistence type="predicted"/>
<feature type="signal peptide" evidence="1">
    <location>
        <begin position="1"/>
        <end position="21"/>
    </location>
</feature>
<sequence length="293" mass="32419">MRIVALIFLSLVLLGCQSSSKQVTDTQHLNEIEGNYLPENRIIFAVPGEDKVTFLGLHDGNDAIEAGSMLYMADAGLVGLIAQVATHAAVIDSARDSKLAEAQSSANKSIQSLISATEKWKLSTLVGDSDIFAAEIDNSIQFKPTFFSDPQKKVLSMKSVIAVPSSLSEAKTSKDVIVYQNLISVFDHQLLPDDFHLDTDIERLELQMKRLLSLSLHIAKQELTGEYRQETQPKHYTYIVNNGLQQSVYRGYPVDEKCGYTVIRDLRSWLIAVPIDKEKSTSECFGSTAAFAQ</sequence>
<dbReference type="EMBL" id="ANFM02000046">
    <property type="protein sequence ID" value="EOD77618.1"/>
    <property type="molecule type" value="Genomic_DNA"/>
</dbReference>
<dbReference type="RefSeq" id="WP_002541622.1">
    <property type="nucleotide sequence ID" value="NZ_ANFM02000046.1"/>
</dbReference>
<keyword evidence="1" id="KW-0732">Signal</keyword>
<comment type="caution">
    <text evidence="2">The sequence shown here is derived from an EMBL/GenBank/DDBJ whole genome shotgun (WGS) entry which is preliminary data.</text>
</comment>
<feature type="chain" id="PRO_5004350959" description="Lipoprotein" evidence="1">
    <location>
        <begin position="22"/>
        <end position="293"/>
    </location>
</feature>
<name>R1GN71_9GAMM</name>
<dbReference type="Proteomes" id="UP000011223">
    <property type="component" value="Unassembled WGS sequence"/>
</dbReference>
<evidence type="ECO:0000313" key="2">
    <source>
        <dbReference type="EMBL" id="EOD77618.1"/>
    </source>
</evidence>
<gene>
    <name evidence="2" type="ORF">D515_03620</name>
</gene>
<dbReference type="PROSITE" id="PS51257">
    <property type="entry name" value="PROKAR_LIPOPROTEIN"/>
    <property type="match status" value="1"/>
</dbReference>
<dbReference type="eggNOG" id="ENOG5032SEE">
    <property type="taxonomic scope" value="Bacteria"/>
</dbReference>
<protein>
    <recommendedName>
        <fullName evidence="4">Lipoprotein</fullName>
    </recommendedName>
</protein>
<accession>R1GN71</accession>
<reference evidence="2 3" key="1">
    <citation type="journal article" date="2014" name="PLoS ONE">
        <title>Grimontia indica AK16(T), sp. nov., Isolated from a Seawater Sample Reports the Presence of Pathogenic Genes Similar to Vibrio Genus.</title>
        <authorList>
            <person name="Singh A."/>
            <person name="Vaidya B."/>
            <person name="Khatri I."/>
            <person name="Srinivas T.N."/>
            <person name="Subramanian S."/>
            <person name="Korpole S."/>
            <person name="Pinnaka A.K."/>
        </authorList>
    </citation>
    <scope>NUCLEOTIDE SEQUENCE [LARGE SCALE GENOMIC DNA]</scope>
    <source>
        <strain evidence="2 3">AK16</strain>
    </source>
</reference>
<keyword evidence="3" id="KW-1185">Reference proteome</keyword>
<evidence type="ECO:0000256" key="1">
    <source>
        <dbReference type="SAM" id="SignalP"/>
    </source>
</evidence>
<evidence type="ECO:0008006" key="4">
    <source>
        <dbReference type="Google" id="ProtNLM"/>
    </source>
</evidence>
<dbReference type="AlphaFoldDB" id="R1GN71"/>
<evidence type="ECO:0000313" key="3">
    <source>
        <dbReference type="Proteomes" id="UP000011223"/>
    </source>
</evidence>